<dbReference type="OrthoDB" id="8967543at2"/>
<dbReference type="RefSeq" id="WP_078199414.1">
    <property type="nucleotide sequence ID" value="NZ_CP017758.1"/>
</dbReference>
<name>A0A1U9UWF6_CUPNE</name>
<feature type="chain" id="PRO_5013069872" evidence="1">
    <location>
        <begin position="44"/>
        <end position="123"/>
    </location>
</feature>
<evidence type="ECO:0000313" key="3">
    <source>
        <dbReference type="Proteomes" id="UP000189627"/>
    </source>
</evidence>
<dbReference type="EMBL" id="CP017758">
    <property type="protein sequence ID" value="AQV97026.1"/>
    <property type="molecule type" value="Genomic_DNA"/>
</dbReference>
<dbReference type="Proteomes" id="UP000189627">
    <property type="component" value="Chromosome 2"/>
</dbReference>
<evidence type="ECO:0000313" key="2">
    <source>
        <dbReference type="EMBL" id="AQV97026.1"/>
    </source>
</evidence>
<organism evidence="2 3">
    <name type="scientific">Cupriavidus necator</name>
    <name type="common">Alcaligenes eutrophus</name>
    <name type="synonym">Ralstonia eutropha</name>
    <dbReference type="NCBI Taxonomy" id="106590"/>
    <lineage>
        <taxon>Bacteria</taxon>
        <taxon>Pseudomonadati</taxon>
        <taxon>Pseudomonadota</taxon>
        <taxon>Betaproteobacteria</taxon>
        <taxon>Burkholderiales</taxon>
        <taxon>Burkholderiaceae</taxon>
        <taxon>Cupriavidus</taxon>
    </lineage>
</organism>
<protein>
    <submittedName>
        <fullName evidence="2">Uncharacterized protein</fullName>
    </submittedName>
</protein>
<keyword evidence="1" id="KW-0732">Signal</keyword>
<evidence type="ECO:0000256" key="1">
    <source>
        <dbReference type="SAM" id="SignalP"/>
    </source>
</evidence>
<feature type="signal peptide" evidence="1">
    <location>
        <begin position="1"/>
        <end position="43"/>
    </location>
</feature>
<sequence>MNTRPQCQAGQAAPRPHTMLHRSRQAMALLRVLGLCINSVACAQSEAPQAAAPAVQAVTPEQKFAPGYLEAAATGYDNGLAFREPEGIAPLRPPREVRSAPAVPMAGAVPVAMPSGGRLQPAR</sequence>
<accession>A0A1U9UWF6</accession>
<gene>
    <name evidence="2" type="ORF">BJN34_24505</name>
</gene>
<proteinExistence type="predicted"/>
<reference evidence="3" key="1">
    <citation type="submission" date="2017-02" db="EMBL/GenBank/DDBJ databases">
        <title>Complete genome sequence of Cupriavidus necator strain NH9, a 3-chlorobenzoate degrader.</title>
        <authorList>
            <person name="Moriuchi R."/>
            <person name="Dohra H."/>
            <person name="Ogawa N."/>
        </authorList>
    </citation>
    <scope>NUCLEOTIDE SEQUENCE [LARGE SCALE GENOMIC DNA]</scope>
    <source>
        <strain evidence="3">NH9</strain>
    </source>
</reference>
<dbReference type="KEGG" id="cuh:BJN34_24505"/>
<dbReference type="AlphaFoldDB" id="A0A1U9UWF6"/>